<dbReference type="Proteomes" id="UP000236724">
    <property type="component" value="Unassembled WGS sequence"/>
</dbReference>
<keyword evidence="4 15" id="KW-0479">Metal-binding</keyword>
<dbReference type="GO" id="GO:0140078">
    <property type="term" value="F:class I DNA-(apurinic or apyrimidinic site) endonuclease activity"/>
    <property type="evidence" value="ECO:0007669"/>
    <property type="project" value="UniProtKB-EC"/>
</dbReference>
<feature type="binding site" evidence="15">
    <location>
        <position position="117"/>
    </location>
    <ligand>
        <name>DNA</name>
        <dbReference type="ChEBI" id="CHEBI:16991"/>
    </ligand>
</feature>
<dbReference type="SUPFAM" id="SSF46946">
    <property type="entry name" value="S13-like H2TH domain"/>
    <property type="match status" value="1"/>
</dbReference>
<keyword evidence="13 15" id="KW-0326">Glycosidase</keyword>
<dbReference type="PROSITE" id="PS01242">
    <property type="entry name" value="ZF_FPG_1"/>
    <property type="match status" value="1"/>
</dbReference>
<evidence type="ECO:0000256" key="9">
    <source>
        <dbReference type="ARBA" id="ARBA00023125"/>
    </source>
</evidence>
<dbReference type="InterPro" id="IPR015886">
    <property type="entry name" value="H2TH_FPG"/>
</dbReference>
<dbReference type="SMART" id="SM01232">
    <property type="entry name" value="H2TH"/>
    <property type="match status" value="1"/>
</dbReference>
<dbReference type="OrthoDB" id="9800855at2"/>
<keyword evidence="7 15" id="KW-0378">Hydrolase</keyword>
<evidence type="ECO:0000256" key="1">
    <source>
        <dbReference type="ARBA" id="ARBA00001668"/>
    </source>
</evidence>
<dbReference type="EMBL" id="FMSV02000429">
    <property type="protein sequence ID" value="SEH06069.1"/>
    <property type="molecule type" value="Genomic_DNA"/>
</dbReference>
<dbReference type="GO" id="GO:0006284">
    <property type="term" value="P:base-excision repair"/>
    <property type="evidence" value="ECO:0007669"/>
    <property type="project" value="InterPro"/>
</dbReference>
<dbReference type="GO" id="GO:0034039">
    <property type="term" value="F:8-oxo-7,8-dihydroguanine DNA N-glycosylase activity"/>
    <property type="evidence" value="ECO:0007669"/>
    <property type="project" value="TreeGrafter"/>
</dbReference>
<keyword evidence="5 15" id="KW-0227">DNA damage</keyword>
<comment type="subunit">
    <text evidence="3 15">Monomer.</text>
</comment>
<feature type="active site" description="Schiff-base intermediate with DNA" evidence="15">
    <location>
        <position position="2"/>
    </location>
</feature>
<keyword evidence="12 15" id="KW-0511">Multifunctional enzyme</keyword>
<dbReference type="RefSeq" id="WP_103919898.1">
    <property type="nucleotide sequence ID" value="NZ_FMSV02000429.1"/>
</dbReference>
<evidence type="ECO:0000256" key="4">
    <source>
        <dbReference type="ARBA" id="ARBA00022723"/>
    </source>
</evidence>
<accession>A0A1H6F9S8</accession>
<evidence type="ECO:0000259" key="16">
    <source>
        <dbReference type="PROSITE" id="PS51066"/>
    </source>
</evidence>
<dbReference type="CDD" id="cd08966">
    <property type="entry name" value="EcFpg-like_N"/>
    <property type="match status" value="1"/>
</dbReference>
<dbReference type="Pfam" id="PF01149">
    <property type="entry name" value="Fapy_DNA_glyco"/>
    <property type="match status" value="1"/>
</dbReference>
<evidence type="ECO:0000256" key="15">
    <source>
        <dbReference type="HAMAP-Rule" id="MF_00103"/>
    </source>
</evidence>
<dbReference type="InterPro" id="IPR000214">
    <property type="entry name" value="Znf_DNA_glyclase/AP_lyase"/>
</dbReference>
<evidence type="ECO:0000313" key="18">
    <source>
        <dbReference type="EMBL" id="SEH06069.1"/>
    </source>
</evidence>
<evidence type="ECO:0000256" key="2">
    <source>
        <dbReference type="ARBA" id="ARBA00009409"/>
    </source>
</evidence>
<evidence type="ECO:0000256" key="12">
    <source>
        <dbReference type="ARBA" id="ARBA00023268"/>
    </source>
</evidence>
<comment type="catalytic activity">
    <reaction evidence="1 15">
        <text>Hydrolysis of DNA containing ring-opened 7-methylguanine residues, releasing 2,6-diamino-4-hydroxy-5-(N-methyl)formamidopyrimidine.</text>
        <dbReference type="EC" id="3.2.2.23"/>
    </reaction>
</comment>
<keyword evidence="19" id="KW-1185">Reference proteome</keyword>
<feature type="binding site" evidence="15">
    <location>
        <position position="98"/>
    </location>
    <ligand>
        <name>DNA</name>
        <dbReference type="ChEBI" id="CHEBI:16991"/>
    </ligand>
</feature>
<evidence type="ECO:0000256" key="10">
    <source>
        <dbReference type="ARBA" id="ARBA00023204"/>
    </source>
</evidence>
<comment type="function">
    <text evidence="15">Involved in base excision repair of DNA damaged by oxidation or by mutagenic agents. Acts as DNA glycosylase that recognizes and removes damaged bases. Has a preference for oxidized purines, such as 7,8-dihydro-8-oxoguanine (8-oxoG). Has AP (apurinic/apyrimidinic) lyase activity and introduces nicks in the DNA strand. Cleaves the DNA backbone by beta-delta elimination to generate a single-strand break at the site of the removed base with both 3'- and 5'-phosphates.</text>
</comment>
<dbReference type="Gene3D" id="1.10.8.50">
    <property type="match status" value="1"/>
</dbReference>
<dbReference type="AlphaFoldDB" id="A0A1H6F9S8"/>
<dbReference type="NCBIfam" id="NF002211">
    <property type="entry name" value="PRK01103.1"/>
    <property type="match status" value="1"/>
</dbReference>
<dbReference type="SMART" id="SM00898">
    <property type="entry name" value="Fapy_DNA_glyco"/>
    <property type="match status" value="1"/>
</dbReference>
<dbReference type="GO" id="GO:0008270">
    <property type="term" value="F:zinc ion binding"/>
    <property type="evidence" value="ECO:0007669"/>
    <property type="project" value="UniProtKB-UniRule"/>
</dbReference>
<keyword evidence="6 15" id="KW-0863">Zinc-finger</keyword>
<evidence type="ECO:0000256" key="14">
    <source>
        <dbReference type="ARBA" id="ARBA00044632"/>
    </source>
</evidence>
<feature type="domain" description="FPG-type" evidence="16">
    <location>
        <begin position="243"/>
        <end position="277"/>
    </location>
</feature>
<dbReference type="InterPro" id="IPR035937">
    <property type="entry name" value="FPG_N"/>
</dbReference>
<evidence type="ECO:0000256" key="5">
    <source>
        <dbReference type="ARBA" id="ARBA00022763"/>
    </source>
</evidence>
<keyword evidence="11 15" id="KW-0456">Lyase</keyword>
<dbReference type="GO" id="GO:0003684">
    <property type="term" value="F:damaged DNA binding"/>
    <property type="evidence" value="ECO:0007669"/>
    <property type="project" value="InterPro"/>
</dbReference>
<comment type="catalytic activity">
    <reaction evidence="14 15">
        <text>2'-deoxyribonucleotide-(2'-deoxyribose 5'-phosphate)-2'-deoxyribonucleotide-DNA = a 3'-end 2'-deoxyribonucleotide-(2,3-dehydro-2,3-deoxyribose 5'-phosphate)-DNA + a 5'-end 5'-phospho-2'-deoxyribonucleoside-DNA + H(+)</text>
        <dbReference type="Rhea" id="RHEA:66592"/>
        <dbReference type="Rhea" id="RHEA-COMP:13180"/>
        <dbReference type="Rhea" id="RHEA-COMP:16897"/>
        <dbReference type="Rhea" id="RHEA-COMP:17067"/>
        <dbReference type="ChEBI" id="CHEBI:15378"/>
        <dbReference type="ChEBI" id="CHEBI:136412"/>
        <dbReference type="ChEBI" id="CHEBI:157695"/>
        <dbReference type="ChEBI" id="CHEBI:167181"/>
        <dbReference type="EC" id="4.2.99.18"/>
    </reaction>
</comment>
<evidence type="ECO:0000256" key="11">
    <source>
        <dbReference type="ARBA" id="ARBA00023239"/>
    </source>
</evidence>
<dbReference type="SUPFAM" id="SSF81624">
    <property type="entry name" value="N-terminal domain of MutM-like DNA repair proteins"/>
    <property type="match status" value="1"/>
</dbReference>
<feature type="active site" description="Proton donor; for beta-elimination activity" evidence="15">
    <location>
        <position position="58"/>
    </location>
</feature>
<dbReference type="InterPro" id="IPR015887">
    <property type="entry name" value="DNA_glyclase_Znf_dom_DNA_BS"/>
</dbReference>
<evidence type="ECO:0000259" key="17">
    <source>
        <dbReference type="PROSITE" id="PS51068"/>
    </source>
</evidence>
<sequence>MPELPEVETICSGITPHIQSRTITQLIVRELRLRWAVDSNLPLLLQDLEVWQVRRRGKYLLLDCLHPQQAGRDGCLLIHLGMSGNLRILPKQTPVQKHDHIDIVFDNGSCLRYHDPRRFGCMLWTTTPAQHDLLKNLGPEPLSAEFTAEYLYAKSRKRSCAIKSLIMDSHIVVGVGNIYASESLFQAKIHPKRAAGKIAFRRYESLVQHIKNTLQAAIKQGGTTLKDFVNETGKPGYFSLSLQVYGRKGKACPVCGTAIKEIKLGQRSTCYCPACQH</sequence>
<proteinExistence type="inferred from homology"/>
<keyword evidence="9 15" id="KW-0238">DNA-binding</keyword>
<keyword evidence="8 15" id="KW-0862">Zinc</keyword>
<keyword evidence="10 15" id="KW-0234">DNA repair</keyword>
<feature type="domain" description="Formamidopyrimidine-DNA glycosylase catalytic" evidence="17">
    <location>
        <begin position="2"/>
        <end position="120"/>
    </location>
</feature>
<dbReference type="PROSITE" id="PS51066">
    <property type="entry name" value="ZF_FPG_2"/>
    <property type="match status" value="1"/>
</dbReference>
<dbReference type="Pfam" id="PF06831">
    <property type="entry name" value="H2TH"/>
    <property type="match status" value="1"/>
</dbReference>
<dbReference type="HAMAP" id="MF_00103">
    <property type="entry name" value="Fapy_DNA_glycosyl"/>
    <property type="match status" value="1"/>
</dbReference>
<name>A0A1H6F9S8_9GAMM</name>
<evidence type="ECO:0000256" key="6">
    <source>
        <dbReference type="ARBA" id="ARBA00022771"/>
    </source>
</evidence>
<dbReference type="PROSITE" id="PS51068">
    <property type="entry name" value="FPG_CAT"/>
    <property type="match status" value="1"/>
</dbReference>
<feature type="binding site" evidence="15">
    <location>
        <position position="158"/>
    </location>
    <ligand>
        <name>DNA</name>
        <dbReference type="ChEBI" id="CHEBI:16991"/>
    </ligand>
</feature>
<gene>
    <name evidence="15 18" type="primary">mutM</name>
    <name evidence="15" type="synonym">fpg</name>
    <name evidence="18" type="ORF">MBHS_01924</name>
</gene>
<evidence type="ECO:0000256" key="3">
    <source>
        <dbReference type="ARBA" id="ARBA00011245"/>
    </source>
</evidence>
<organism evidence="18 19">
    <name type="scientific">Candidatus Venteria ishoeyi</name>
    <dbReference type="NCBI Taxonomy" id="1899563"/>
    <lineage>
        <taxon>Bacteria</taxon>
        <taxon>Pseudomonadati</taxon>
        <taxon>Pseudomonadota</taxon>
        <taxon>Gammaproteobacteria</taxon>
        <taxon>Thiotrichales</taxon>
        <taxon>Thiotrichaceae</taxon>
        <taxon>Venteria</taxon>
    </lineage>
</organism>
<dbReference type="SUPFAM" id="SSF57716">
    <property type="entry name" value="Glucocorticoid receptor-like (DNA-binding domain)"/>
    <property type="match status" value="1"/>
</dbReference>
<feature type="active site" description="Proton donor" evidence="15">
    <location>
        <position position="3"/>
    </location>
</feature>
<dbReference type="Pfam" id="PF06827">
    <property type="entry name" value="zf-FPG_IleRS"/>
    <property type="match status" value="1"/>
</dbReference>
<dbReference type="EC" id="3.2.2.23" evidence="15"/>
<dbReference type="FunFam" id="3.20.190.10:FF:000001">
    <property type="entry name" value="Formamidopyrimidine-DNA glycosylase"/>
    <property type="match status" value="1"/>
</dbReference>
<dbReference type="InterPro" id="IPR012319">
    <property type="entry name" value="FPG_cat"/>
</dbReference>
<evidence type="ECO:0000256" key="13">
    <source>
        <dbReference type="ARBA" id="ARBA00023295"/>
    </source>
</evidence>
<feature type="active site" description="Proton donor; for delta-elimination activity" evidence="15">
    <location>
        <position position="267"/>
    </location>
</feature>
<dbReference type="Gene3D" id="3.20.190.10">
    <property type="entry name" value="MutM-like, N-terminal"/>
    <property type="match status" value="1"/>
</dbReference>
<dbReference type="InterPro" id="IPR010979">
    <property type="entry name" value="Ribosomal_uS13-like_H2TH"/>
</dbReference>
<evidence type="ECO:0000256" key="7">
    <source>
        <dbReference type="ARBA" id="ARBA00022801"/>
    </source>
</evidence>
<dbReference type="PANTHER" id="PTHR22993">
    <property type="entry name" value="FORMAMIDOPYRIMIDINE-DNA GLYCOSYLASE"/>
    <property type="match status" value="1"/>
</dbReference>
<dbReference type="FunFam" id="1.10.8.50:FF:000003">
    <property type="entry name" value="Formamidopyrimidine-DNA glycosylase"/>
    <property type="match status" value="1"/>
</dbReference>
<dbReference type="NCBIfam" id="TIGR00577">
    <property type="entry name" value="fpg"/>
    <property type="match status" value="1"/>
</dbReference>
<evidence type="ECO:0000313" key="19">
    <source>
        <dbReference type="Proteomes" id="UP000236724"/>
    </source>
</evidence>
<protein>
    <recommendedName>
        <fullName evidence="15">Formamidopyrimidine-DNA glycosylase</fullName>
        <shortName evidence="15">Fapy-DNA glycosylase</shortName>
        <ecNumber evidence="15">3.2.2.23</ecNumber>
    </recommendedName>
    <alternativeName>
        <fullName evidence="15">DNA-(apurinic or apyrimidinic site) lyase MutM</fullName>
        <shortName evidence="15">AP lyase MutM</shortName>
        <ecNumber evidence="15">4.2.99.18</ecNumber>
    </alternativeName>
</protein>
<comment type="cofactor">
    <cofactor evidence="15">
        <name>Zn(2+)</name>
        <dbReference type="ChEBI" id="CHEBI:29105"/>
    </cofactor>
    <text evidence="15">Binds 1 zinc ion per subunit.</text>
</comment>
<dbReference type="InterPro" id="IPR010663">
    <property type="entry name" value="Znf_FPG/IleRS"/>
</dbReference>
<reference evidence="18 19" key="1">
    <citation type="submission" date="2016-10" db="EMBL/GenBank/DDBJ databases">
        <authorList>
            <person name="de Groot N.N."/>
        </authorList>
    </citation>
    <scope>NUCLEOTIDE SEQUENCE [LARGE SCALE GENOMIC DNA]</scope>
    <source>
        <strain evidence="18">MBHS1</strain>
    </source>
</reference>
<dbReference type="InterPro" id="IPR020629">
    <property type="entry name" value="FPG_Glyclase"/>
</dbReference>
<dbReference type="PANTHER" id="PTHR22993:SF9">
    <property type="entry name" value="FORMAMIDOPYRIMIDINE-DNA GLYCOSYLASE"/>
    <property type="match status" value="1"/>
</dbReference>
<comment type="similarity">
    <text evidence="2 15">Belongs to the FPG family.</text>
</comment>
<dbReference type="EC" id="4.2.99.18" evidence="15"/>
<evidence type="ECO:0000256" key="8">
    <source>
        <dbReference type="ARBA" id="ARBA00022833"/>
    </source>
</evidence>